<keyword evidence="2" id="KW-0732">Signal</keyword>
<evidence type="ECO:0000256" key="2">
    <source>
        <dbReference type="SAM" id="SignalP"/>
    </source>
</evidence>
<proteinExistence type="predicted"/>
<feature type="compositionally biased region" description="Polar residues" evidence="1">
    <location>
        <begin position="54"/>
        <end position="67"/>
    </location>
</feature>
<dbReference type="RefSeq" id="WP_277863571.1">
    <property type="nucleotide sequence ID" value="NZ_JARRAG010000002.1"/>
</dbReference>
<feature type="signal peptide" evidence="2">
    <location>
        <begin position="1"/>
        <end position="19"/>
    </location>
</feature>
<evidence type="ECO:0000256" key="1">
    <source>
        <dbReference type="SAM" id="MobiDB-lite"/>
    </source>
</evidence>
<feature type="region of interest" description="Disordered" evidence="1">
    <location>
        <begin position="21"/>
        <end position="67"/>
    </location>
</feature>
<evidence type="ECO:0000313" key="4">
    <source>
        <dbReference type="Proteomes" id="UP001216907"/>
    </source>
</evidence>
<sequence>MKTLRMLACITLAASMAFESGCSETAPPPVAPTTTAPAPAPTKVGGKTKRNPKVLTNLQGPDTSIAP</sequence>
<protein>
    <submittedName>
        <fullName evidence="3">Uncharacterized protein</fullName>
    </submittedName>
</protein>
<keyword evidence="4" id="KW-1185">Reference proteome</keyword>
<feature type="chain" id="PRO_5046076257" evidence="2">
    <location>
        <begin position="20"/>
        <end position="67"/>
    </location>
</feature>
<gene>
    <name evidence="3" type="ORF">PZE19_26285</name>
</gene>
<reference evidence="3 4" key="1">
    <citation type="submission" date="2023-03" db="EMBL/GenBank/DDBJ databases">
        <title>Paludisphaera mucosa sp. nov. a novel planctomycete from northern fen.</title>
        <authorList>
            <person name="Ivanova A."/>
        </authorList>
    </citation>
    <scope>NUCLEOTIDE SEQUENCE [LARGE SCALE GENOMIC DNA]</scope>
    <source>
        <strain evidence="3 4">Pla2</strain>
    </source>
</reference>
<dbReference type="EMBL" id="JARRAG010000002">
    <property type="protein sequence ID" value="MDG3007286.1"/>
    <property type="molecule type" value="Genomic_DNA"/>
</dbReference>
<dbReference type="Proteomes" id="UP001216907">
    <property type="component" value="Unassembled WGS sequence"/>
</dbReference>
<name>A0ABT6FIG7_9BACT</name>
<organism evidence="3 4">
    <name type="scientific">Paludisphaera mucosa</name>
    <dbReference type="NCBI Taxonomy" id="3030827"/>
    <lineage>
        <taxon>Bacteria</taxon>
        <taxon>Pseudomonadati</taxon>
        <taxon>Planctomycetota</taxon>
        <taxon>Planctomycetia</taxon>
        <taxon>Isosphaerales</taxon>
        <taxon>Isosphaeraceae</taxon>
        <taxon>Paludisphaera</taxon>
    </lineage>
</organism>
<comment type="caution">
    <text evidence="3">The sequence shown here is derived from an EMBL/GenBank/DDBJ whole genome shotgun (WGS) entry which is preliminary data.</text>
</comment>
<evidence type="ECO:0000313" key="3">
    <source>
        <dbReference type="EMBL" id="MDG3007286.1"/>
    </source>
</evidence>
<accession>A0ABT6FIG7</accession>